<dbReference type="OMA" id="MQIVEKQ"/>
<feature type="compositionally biased region" description="Low complexity" evidence="1">
    <location>
        <begin position="149"/>
        <end position="159"/>
    </location>
</feature>
<dbReference type="AlphaFoldDB" id="S2KHU1"/>
<evidence type="ECO:0000256" key="1">
    <source>
        <dbReference type="SAM" id="MobiDB-lite"/>
    </source>
</evidence>
<keyword evidence="3" id="KW-1185">Reference proteome</keyword>
<sequence>MPTKTSKSELGKIPTKPKQIDPVPEKSSKKTKSSSSRKPVSSKKVEHQLKEAEVDKVQKKKTRSSDAISGSKKTSLKKANSSTELKHKSSLPSKNATKKSKQASNAAIITTSKTATNVKKREQTDRHEQTIKPTDKKKSTSKKLKKQSSAHTLPSLLTPSPIPPSTPIATKRPSLKQCVSRATSTSIGIDMSTQTDPIVETQQSKPNYQSQYLDLRDLVPINALKITLEEFMDSMQIVEKQRTAIPIKKQATTIKSKIRKALKKSIKF</sequence>
<dbReference type="EMBL" id="KE123904">
    <property type="protein sequence ID" value="EPB91975.1"/>
    <property type="molecule type" value="Genomic_DNA"/>
</dbReference>
<feature type="compositionally biased region" description="Basic and acidic residues" evidence="1">
    <location>
        <begin position="43"/>
        <end position="57"/>
    </location>
</feature>
<dbReference type="Proteomes" id="UP000014254">
    <property type="component" value="Unassembled WGS sequence"/>
</dbReference>
<reference evidence="3" key="1">
    <citation type="submission" date="2013-05" db="EMBL/GenBank/DDBJ databases">
        <title>The Genome sequence of Mucor circinelloides f. circinelloides 1006PhL.</title>
        <authorList>
            <consortium name="The Broad Institute Genomics Platform"/>
            <person name="Cuomo C."/>
            <person name="Earl A."/>
            <person name="Findley K."/>
            <person name="Lee S.C."/>
            <person name="Walker B."/>
            <person name="Young S."/>
            <person name="Zeng Q."/>
            <person name="Gargeya S."/>
            <person name="Fitzgerald M."/>
            <person name="Haas B."/>
            <person name="Abouelleil A."/>
            <person name="Allen A.W."/>
            <person name="Alvarado L."/>
            <person name="Arachchi H.M."/>
            <person name="Berlin A.M."/>
            <person name="Chapman S.B."/>
            <person name="Gainer-Dewar J."/>
            <person name="Goldberg J."/>
            <person name="Griggs A."/>
            <person name="Gujja S."/>
            <person name="Hansen M."/>
            <person name="Howarth C."/>
            <person name="Imamovic A."/>
            <person name="Ireland A."/>
            <person name="Larimer J."/>
            <person name="McCowan C."/>
            <person name="Murphy C."/>
            <person name="Pearson M."/>
            <person name="Poon T.W."/>
            <person name="Priest M."/>
            <person name="Roberts A."/>
            <person name="Saif S."/>
            <person name="Shea T."/>
            <person name="Sisk P."/>
            <person name="Sykes S."/>
            <person name="Wortman J."/>
            <person name="Nusbaum C."/>
            <person name="Birren B."/>
        </authorList>
    </citation>
    <scope>NUCLEOTIDE SEQUENCE [LARGE SCALE GENOMIC DNA]</scope>
    <source>
        <strain evidence="3">1006PhL</strain>
    </source>
</reference>
<gene>
    <name evidence="2" type="ORF">HMPREF1544_01269</name>
</gene>
<dbReference type="InParanoid" id="S2KHU1"/>
<dbReference type="VEuPathDB" id="FungiDB:HMPREF1544_01269"/>
<feature type="region of interest" description="Disordered" evidence="1">
    <location>
        <begin position="1"/>
        <end position="177"/>
    </location>
</feature>
<evidence type="ECO:0000313" key="2">
    <source>
        <dbReference type="EMBL" id="EPB91975.1"/>
    </source>
</evidence>
<evidence type="ECO:0000313" key="3">
    <source>
        <dbReference type="Proteomes" id="UP000014254"/>
    </source>
</evidence>
<dbReference type="OrthoDB" id="2268319at2759"/>
<proteinExistence type="predicted"/>
<organism evidence="2 3">
    <name type="scientific">Mucor circinelloides f. circinelloides (strain 1006PhL)</name>
    <name type="common">Mucormycosis agent</name>
    <name type="synonym">Calyptromyces circinelloides</name>
    <dbReference type="NCBI Taxonomy" id="1220926"/>
    <lineage>
        <taxon>Eukaryota</taxon>
        <taxon>Fungi</taxon>
        <taxon>Fungi incertae sedis</taxon>
        <taxon>Mucoromycota</taxon>
        <taxon>Mucoromycotina</taxon>
        <taxon>Mucoromycetes</taxon>
        <taxon>Mucorales</taxon>
        <taxon>Mucorineae</taxon>
        <taxon>Mucoraceae</taxon>
        <taxon>Mucor</taxon>
    </lineage>
</organism>
<name>S2KHU1_MUCC1</name>
<accession>S2KHU1</accession>
<feature type="compositionally biased region" description="Polar residues" evidence="1">
    <location>
        <begin position="65"/>
        <end position="83"/>
    </location>
</feature>
<protein>
    <submittedName>
        <fullName evidence="2">Uncharacterized protein</fullName>
    </submittedName>
</protein>
<feature type="compositionally biased region" description="Basic and acidic residues" evidence="1">
    <location>
        <begin position="1"/>
        <end position="10"/>
    </location>
</feature>
<feature type="compositionally biased region" description="Polar residues" evidence="1">
    <location>
        <begin position="102"/>
        <end position="117"/>
    </location>
</feature>
<feature type="compositionally biased region" description="Basic residues" evidence="1">
    <location>
        <begin position="139"/>
        <end position="148"/>
    </location>
</feature>
<feature type="compositionally biased region" description="Basic and acidic residues" evidence="1">
    <location>
        <begin position="119"/>
        <end position="138"/>
    </location>
</feature>